<dbReference type="PROSITE" id="PS51832">
    <property type="entry name" value="HD_GYP"/>
    <property type="match status" value="1"/>
</dbReference>
<feature type="transmembrane region" description="Helical" evidence="1">
    <location>
        <begin position="110"/>
        <end position="130"/>
    </location>
</feature>
<dbReference type="SMART" id="SM00471">
    <property type="entry name" value="HDc"/>
    <property type="match status" value="1"/>
</dbReference>
<feature type="domain" description="HD" evidence="2">
    <location>
        <begin position="252"/>
        <end position="374"/>
    </location>
</feature>
<dbReference type="Gene3D" id="1.10.3210.10">
    <property type="entry name" value="Hypothetical protein af1432"/>
    <property type="match status" value="1"/>
</dbReference>
<dbReference type="NCBIfam" id="TIGR00277">
    <property type="entry name" value="HDIG"/>
    <property type="match status" value="1"/>
</dbReference>
<dbReference type="SUPFAM" id="SSF109604">
    <property type="entry name" value="HD-domain/PDEase-like"/>
    <property type="match status" value="1"/>
</dbReference>
<evidence type="ECO:0000259" key="2">
    <source>
        <dbReference type="PROSITE" id="PS51831"/>
    </source>
</evidence>
<evidence type="ECO:0000313" key="4">
    <source>
        <dbReference type="EMBL" id="QUI20919.1"/>
    </source>
</evidence>
<dbReference type="CDD" id="cd00077">
    <property type="entry name" value="HDc"/>
    <property type="match status" value="1"/>
</dbReference>
<feature type="transmembrane region" description="Helical" evidence="1">
    <location>
        <begin position="37"/>
        <end position="58"/>
    </location>
</feature>
<keyword evidence="1" id="KW-1133">Transmembrane helix</keyword>
<keyword evidence="1" id="KW-0472">Membrane</keyword>
<organism evidence="4 5">
    <name type="scientific">Vallitalea pronyensis</name>
    <dbReference type="NCBI Taxonomy" id="1348613"/>
    <lineage>
        <taxon>Bacteria</taxon>
        <taxon>Bacillati</taxon>
        <taxon>Bacillota</taxon>
        <taxon>Clostridia</taxon>
        <taxon>Lachnospirales</taxon>
        <taxon>Vallitaleaceae</taxon>
        <taxon>Vallitalea</taxon>
    </lineage>
</organism>
<dbReference type="Proteomes" id="UP000683246">
    <property type="component" value="Chromosome"/>
</dbReference>
<feature type="transmembrane region" description="Helical" evidence="1">
    <location>
        <begin position="64"/>
        <end position="89"/>
    </location>
</feature>
<dbReference type="Pfam" id="PF13487">
    <property type="entry name" value="HD_5"/>
    <property type="match status" value="1"/>
</dbReference>
<dbReference type="InterPro" id="IPR003607">
    <property type="entry name" value="HD/PDEase_dom"/>
</dbReference>
<feature type="transmembrane region" description="Helical" evidence="1">
    <location>
        <begin position="205"/>
        <end position="224"/>
    </location>
</feature>
<keyword evidence="5" id="KW-1185">Reference proteome</keyword>
<feature type="transmembrane region" description="Helical" evidence="1">
    <location>
        <begin position="6"/>
        <end position="25"/>
    </location>
</feature>
<dbReference type="KEGG" id="vpy:HZI73_00720"/>
<feature type="domain" description="HD-GYP" evidence="3">
    <location>
        <begin position="230"/>
        <end position="420"/>
    </location>
</feature>
<dbReference type="PANTHER" id="PTHR43155:SF2">
    <property type="entry name" value="CYCLIC DI-GMP PHOSPHODIESTERASE PA4108"/>
    <property type="match status" value="1"/>
</dbReference>
<evidence type="ECO:0000256" key="1">
    <source>
        <dbReference type="SAM" id="Phobius"/>
    </source>
</evidence>
<sequence length="420" mass="46400">MKIKSSMLIYICAISILAIAVLYFLYNKYEITSWEDIIFWGILATITETFLISFPSGVAVSVGLAVTVTSMIICGPLVGAIVAGIGFACRMPVIEGTRRHLLNTHISRTVFNIAQVIMVIGIAGEILYGMVGYSEATSLSELVPSVLLIILICEILNSFLVAIMINLMHSKNIFETFINNIKGIVPSLLGIGALGIIMALADINYGKGVVVLFFAPLLVARYSFKLYFESQSMAMETIHALNDALEVKDAYTGGHATRVQDYAVRLAKGIGMKKSQVERIRTAALLHDVGKIGIPDFILNKEGKLTKEEYDIIMEHPVMGARILSNVDSLKEISNIIRHHHERYDGTGYPDALKKDDIPLESALLSIADSFDAMTTDRPYKRSMAILEALQELEDNKGTQFNPELVDTFIHVMTTKEVMR</sequence>
<dbReference type="AlphaFoldDB" id="A0A8J8MG16"/>
<dbReference type="InterPro" id="IPR006675">
    <property type="entry name" value="HDIG_dom"/>
</dbReference>
<protein>
    <submittedName>
        <fullName evidence="4">HD-GYP domain-containing protein</fullName>
    </submittedName>
</protein>
<keyword evidence="1" id="KW-0812">Transmembrane</keyword>
<feature type="transmembrane region" description="Helical" evidence="1">
    <location>
        <begin position="142"/>
        <end position="165"/>
    </location>
</feature>
<gene>
    <name evidence="4" type="ORF">HZI73_00720</name>
</gene>
<evidence type="ECO:0000259" key="3">
    <source>
        <dbReference type="PROSITE" id="PS51832"/>
    </source>
</evidence>
<dbReference type="EMBL" id="CP058649">
    <property type="protein sequence ID" value="QUI20919.1"/>
    <property type="molecule type" value="Genomic_DNA"/>
</dbReference>
<reference evidence="4" key="1">
    <citation type="submission" date="2020-07" db="EMBL/GenBank/DDBJ databases">
        <title>Vallitalea pronyensis genome.</title>
        <authorList>
            <person name="Postec A."/>
        </authorList>
    </citation>
    <scope>NUCLEOTIDE SEQUENCE</scope>
    <source>
        <strain evidence="4">FatNI3</strain>
    </source>
</reference>
<feature type="transmembrane region" description="Helical" evidence="1">
    <location>
        <begin position="177"/>
        <end position="199"/>
    </location>
</feature>
<dbReference type="PROSITE" id="PS51831">
    <property type="entry name" value="HD"/>
    <property type="match status" value="1"/>
</dbReference>
<evidence type="ECO:0000313" key="5">
    <source>
        <dbReference type="Proteomes" id="UP000683246"/>
    </source>
</evidence>
<name>A0A8J8MG16_9FIRM</name>
<dbReference type="RefSeq" id="WP_212696378.1">
    <property type="nucleotide sequence ID" value="NZ_CP058649.1"/>
</dbReference>
<accession>A0A8J8MG16</accession>
<dbReference type="InterPro" id="IPR006674">
    <property type="entry name" value="HD_domain"/>
</dbReference>
<proteinExistence type="predicted"/>
<dbReference type="PANTHER" id="PTHR43155">
    <property type="entry name" value="CYCLIC DI-GMP PHOSPHODIESTERASE PA4108-RELATED"/>
    <property type="match status" value="1"/>
</dbReference>
<dbReference type="InterPro" id="IPR037522">
    <property type="entry name" value="HD_GYP_dom"/>
</dbReference>